<organism evidence="2 3">
    <name type="scientific">Streptomyces canarius</name>
    <dbReference type="NCBI Taxonomy" id="285453"/>
    <lineage>
        <taxon>Bacteria</taxon>
        <taxon>Bacillati</taxon>
        <taxon>Actinomycetota</taxon>
        <taxon>Actinomycetes</taxon>
        <taxon>Kitasatosporales</taxon>
        <taxon>Streptomycetaceae</taxon>
        <taxon>Streptomyces</taxon>
    </lineage>
</organism>
<dbReference type="Proteomes" id="UP000653644">
    <property type="component" value="Unassembled WGS sequence"/>
</dbReference>
<feature type="region of interest" description="Disordered" evidence="1">
    <location>
        <begin position="23"/>
        <end position="107"/>
    </location>
</feature>
<keyword evidence="3" id="KW-1185">Reference proteome</keyword>
<accession>A0ABQ3CFB1</accession>
<comment type="caution">
    <text evidence="2">The sequence shown here is derived from an EMBL/GenBank/DDBJ whole genome shotgun (WGS) entry which is preliminary data.</text>
</comment>
<protein>
    <submittedName>
        <fullName evidence="2">Uncharacterized protein</fullName>
    </submittedName>
</protein>
<name>A0ABQ3CFB1_9ACTN</name>
<sequence length="107" mass="10880">MPGVDPALGVPSAIALTGAPYVHHGTTVAGPGTQDPPWGKGPPTPTVPTRRPRGSRRGRAPGGDRAVKYNPGGARARPDKAVLSPCPNPNPTTAIPQPTTSISTPRP</sequence>
<feature type="compositionally biased region" description="Basic residues" evidence="1">
    <location>
        <begin position="50"/>
        <end position="59"/>
    </location>
</feature>
<dbReference type="EMBL" id="BMVN01000003">
    <property type="protein sequence ID" value="GHA09734.1"/>
    <property type="molecule type" value="Genomic_DNA"/>
</dbReference>
<evidence type="ECO:0000313" key="3">
    <source>
        <dbReference type="Proteomes" id="UP000653644"/>
    </source>
</evidence>
<proteinExistence type="predicted"/>
<feature type="compositionally biased region" description="Polar residues" evidence="1">
    <location>
        <begin position="91"/>
        <end position="107"/>
    </location>
</feature>
<evidence type="ECO:0000313" key="2">
    <source>
        <dbReference type="EMBL" id="GHA09734.1"/>
    </source>
</evidence>
<gene>
    <name evidence="2" type="ORF">GCM10010345_12990</name>
</gene>
<reference evidence="3" key="1">
    <citation type="journal article" date="2019" name="Int. J. Syst. Evol. Microbiol.">
        <title>The Global Catalogue of Microorganisms (GCM) 10K type strain sequencing project: providing services to taxonomists for standard genome sequencing and annotation.</title>
        <authorList>
            <consortium name="The Broad Institute Genomics Platform"/>
            <consortium name="The Broad Institute Genome Sequencing Center for Infectious Disease"/>
            <person name="Wu L."/>
            <person name="Ma J."/>
        </authorList>
    </citation>
    <scope>NUCLEOTIDE SEQUENCE [LARGE SCALE GENOMIC DNA]</scope>
    <source>
        <strain evidence="3">JCM 4733</strain>
    </source>
</reference>
<evidence type="ECO:0000256" key="1">
    <source>
        <dbReference type="SAM" id="MobiDB-lite"/>
    </source>
</evidence>